<dbReference type="InterPro" id="IPR051425">
    <property type="entry name" value="Formin_Homology"/>
</dbReference>
<keyword evidence="1" id="KW-0433">Leucine-rich repeat</keyword>
<keyword evidence="2" id="KW-0677">Repeat</keyword>
<dbReference type="SMART" id="SM00369">
    <property type="entry name" value="LRR_TYP"/>
    <property type="match status" value="4"/>
</dbReference>
<proteinExistence type="predicted"/>
<evidence type="ECO:0000256" key="4">
    <source>
        <dbReference type="SAM" id="MobiDB-lite"/>
    </source>
</evidence>
<dbReference type="EMBL" id="JAECZO010000005">
    <property type="protein sequence ID" value="KAK7200362.1"/>
    <property type="molecule type" value="Genomic_DNA"/>
</dbReference>
<comment type="caution">
    <text evidence="5">The sequence shown here is derived from an EMBL/GenBank/DDBJ whole genome shotgun (WGS) entry which is preliminary data.</text>
</comment>
<reference evidence="5 6" key="1">
    <citation type="journal article" date="2021" name="MBio">
        <title>A New Model Trypanosomatid, Novymonas esmeraldas: Genomic Perception of Its 'Candidatus Pandoraea novymonadis' Endosymbiont.</title>
        <authorList>
            <person name="Zakharova A."/>
            <person name="Saura A."/>
            <person name="Butenko A."/>
            <person name="Podesvova L."/>
            <person name="Warmusova S."/>
            <person name="Kostygov A.Y."/>
            <person name="Nenarokova A."/>
            <person name="Lukes J."/>
            <person name="Opperdoes F.R."/>
            <person name="Yurchenko V."/>
        </authorList>
    </citation>
    <scope>NUCLEOTIDE SEQUENCE [LARGE SCALE GENOMIC DNA]</scope>
    <source>
        <strain evidence="5 6">E262AT.01</strain>
    </source>
</reference>
<feature type="compositionally biased region" description="Pro residues" evidence="4">
    <location>
        <begin position="53"/>
        <end position="68"/>
    </location>
</feature>
<dbReference type="InterPro" id="IPR003591">
    <property type="entry name" value="Leu-rich_rpt_typical-subtyp"/>
</dbReference>
<protein>
    <submittedName>
        <fullName evidence="5">Leucine rich repeat/Leucine Rich Repeat</fullName>
    </submittedName>
</protein>
<dbReference type="InterPro" id="IPR032675">
    <property type="entry name" value="LRR_dom_sf"/>
</dbReference>
<keyword evidence="3" id="KW-0175">Coiled coil</keyword>
<evidence type="ECO:0000256" key="2">
    <source>
        <dbReference type="ARBA" id="ARBA00022737"/>
    </source>
</evidence>
<name>A0AAW0F3J3_9TRYP</name>
<feature type="region of interest" description="Disordered" evidence="4">
    <location>
        <begin position="951"/>
        <end position="977"/>
    </location>
</feature>
<feature type="compositionally biased region" description="Low complexity" evidence="4">
    <location>
        <begin position="22"/>
        <end position="31"/>
    </location>
</feature>
<feature type="coiled-coil region" evidence="3">
    <location>
        <begin position="810"/>
        <end position="858"/>
    </location>
</feature>
<evidence type="ECO:0000313" key="5">
    <source>
        <dbReference type="EMBL" id="KAK7200362.1"/>
    </source>
</evidence>
<organism evidence="5 6">
    <name type="scientific">Novymonas esmeraldas</name>
    <dbReference type="NCBI Taxonomy" id="1808958"/>
    <lineage>
        <taxon>Eukaryota</taxon>
        <taxon>Discoba</taxon>
        <taxon>Euglenozoa</taxon>
        <taxon>Kinetoplastea</taxon>
        <taxon>Metakinetoplastina</taxon>
        <taxon>Trypanosomatida</taxon>
        <taxon>Trypanosomatidae</taxon>
        <taxon>Novymonas</taxon>
    </lineage>
</organism>
<evidence type="ECO:0000256" key="1">
    <source>
        <dbReference type="ARBA" id="ARBA00022614"/>
    </source>
</evidence>
<feature type="compositionally biased region" description="Low complexity" evidence="4">
    <location>
        <begin position="548"/>
        <end position="581"/>
    </location>
</feature>
<feature type="region of interest" description="Disordered" evidence="4">
    <location>
        <begin position="1"/>
        <end position="80"/>
    </location>
</feature>
<dbReference type="Gene3D" id="3.80.10.10">
    <property type="entry name" value="Ribonuclease Inhibitor"/>
    <property type="match status" value="1"/>
</dbReference>
<dbReference type="SUPFAM" id="SSF52058">
    <property type="entry name" value="L domain-like"/>
    <property type="match status" value="1"/>
</dbReference>
<evidence type="ECO:0000256" key="3">
    <source>
        <dbReference type="SAM" id="Coils"/>
    </source>
</evidence>
<feature type="compositionally biased region" description="Pro residues" evidence="4">
    <location>
        <begin position="1"/>
        <end position="14"/>
    </location>
</feature>
<dbReference type="PANTHER" id="PTHR45725">
    <property type="entry name" value="FORMIN HOMOLOGY 2 FAMILY MEMBER"/>
    <property type="match status" value="1"/>
</dbReference>
<accession>A0AAW0F3J3</accession>
<keyword evidence="6" id="KW-1185">Reference proteome</keyword>
<dbReference type="InterPro" id="IPR001611">
    <property type="entry name" value="Leu-rich_rpt"/>
</dbReference>
<feature type="compositionally biased region" description="Low complexity" evidence="4">
    <location>
        <begin position="295"/>
        <end position="307"/>
    </location>
</feature>
<dbReference type="PANTHER" id="PTHR45725:SF18">
    <property type="entry name" value="ORC1-LIKE AAA ATPASE DOMAIN-CONTAINING PROTEIN"/>
    <property type="match status" value="1"/>
</dbReference>
<dbReference type="Pfam" id="PF13855">
    <property type="entry name" value="LRR_8"/>
    <property type="match status" value="1"/>
</dbReference>
<feature type="compositionally biased region" description="Low complexity" evidence="4">
    <location>
        <begin position="482"/>
        <end position="499"/>
    </location>
</feature>
<feature type="compositionally biased region" description="Low complexity" evidence="4">
    <location>
        <begin position="597"/>
        <end position="612"/>
    </location>
</feature>
<feature type="region of interest" description="Disordered" evidence="4">
    <location>
        <begin position="409"/>
        <end position="670"/>
    </location>
</feature>
<dbReference type="Proteomes" id="UP001430356">
    <property type="component" value="Unassembled WGS sequence"/>
</dbReference>
<feature type="coiled-coil region" evidence="3">
    <location>
        <begin position="734"/>
        <end position="772"/>
    </location>
</feature>
<feature type="compositionally biased region" description="Low complexity" evidence="4">
    <location>
        <begin position="409"/>
        <end position="431"/>
    </location>
</feature>
<feature type="coiled-coil region" evidence="3">
    <location>
        <begin position="1058"/>
        <end position="1209"/>
    </location>
</feature>
<evidence type="ECO:0000313" key="6">
    <source>
        <dbReference type="Proteomes" id="UP001430356"/>
    </source>
</evidence>
<feature type="region of interest" description="Disordered" evidence="4">
    <location>
        <begin position="262"/>
        <end position="323"/>
    </location>
</feature>
<feature type="region of interest" description="Disordered" evidence="4">
    <location>
        <begin position="367"/>
        <end position="396"/>
    </location>
</feature>
<sequence>MASPPPARHPPPPSSVVYGPRTTTTVTTTVVGDDANGRPTSRTITAAGERLPSPAPAPPAPPAAPQRRPPALRHAAASDDDAPAADLRALRQTRSLFLCGRGLLSLRHIEHLPEMTALRSLSVHMNNIKTLEGGCLRTLRHLVELDLSANELREVPAGCWDGLGRLERLNLSSNQLTHLGPTAFASLVALRWLSIGFNGLRDVSGLRSIPAAASLSYVDLCANHIKTVDEVMDALAPHRAHLQELRLLSPSATMQLAGADTMADGATPEDGEGDVSVGPSWPIEENPCCSGGGSDSSPAARGTRAVARGGGRGGRRATPSAESTGCVERLLAHFPRLLVVNGVAYGVDPLHALRQQRQELECAGDDVVVKDEPPPAPPLQITGDVDTPAADDPSCSSSAFAELLSRPLPRLPRLSPSSSSSSPSASSTPSREGGRRHGSRHRRRGGSRHGSHRRHAASASRSPPRDSSRHHRRRSTEPERGASAAVVVATAAPPQQDQLEPPPPPPLLQSTSGDCRADGALAGLLHAPHGRRTPAAKPRRASLRRRVSASTTTSSSSASPPVPSAATSPFSDATAAAATPRAVPPPAMERARRLRFDASAATASPDTPSSRSAGGGRAVADEVSSPDGVIDARSTPPHGAATVDDRRSAGAGDTALSAAPLPAPPPPLRWRPKQVSRGTCTEAVPGPAAAAAVEALLPPPPPPLQEAQLAAQVEQLQTELALRTATLGDLRQHLDLTRAQYMETQREAQQRQQQLRSQVAALKDELARRAEETAIVQRKQQAQLNRAVEAVKAEWSQRREEVDRHSAEAAAEWEARLARAEEETLSLQQTCTVRAAQVATLERQTAAMAAEMRAMRERAAVQSRDWSARTALLLAEANARRSVEAAAAATCALLSRTLASSVARLHSEALAEACRCRDAAEAALRAQQLAWATQMAAYDEALRHAAREGYHATPTPSAAAPEVSALSDPHSSRPLASAGADVSALVHSPVAAPLCAPPDNERTETAALDAVAAQAVVTLATGADATGAVSAYWREACAVVEARLGRVEAALQVATGTQQSMAAENTRLLRQVEALQAERQTVEAAHESASTVTAQERENLLRTVRTLRAEMERKDAALDALESEAHSKLAEKRHRIAALEAALEELTTQHTRATETSATTRAQLEEAQAAVEALRRELAESQERCTAAAQQQAEQLPNLERKHRELAELLATRNAEAHQHELERKTLVHTLTVAREQLVRLHEAYQHLSRAEASTREHSARLEAELSATRQHVRDVQESTRAKQKATFEMLSHLMTSDSL</sequence>
<gene>
    <name evidence="5" type="ORF">NESM_000090200</name>
</gene>
<feature type="compositionally biased region" description="Basic residues" evidence="4">
    <location>
        <begin position="528"/>
        <end position="547"/>
    </location>
</feature>
<dbReference type="PROSITE" id="PS51450">
    <property type="entry name" value="LRR"/>
    <property type="match status" value="1"/>
</dbReference>
<feature type="compositionally biased region" description="Basic residues" evidence="4">
    <location>
        <begin position="434"/>
        <end position="456"/>
    </location>
</feature>